<dbReference type="KEGG" id="dpa:109538827"/>
<dbReference type="InterPro" id="IPR016024">
    <property type="entry name" value="ARM-type_fold"/>
</dbReference>
<dbReference type="Pfam" id="PF13251">
    <property type="entry name" value="DUF4042"/>
    <property type="match status" value="1"/>
</dbReference>
<dbReference type="GeneID" id="109538827"/>
<dbReference type="PANTHER" id="PTHR13366:SF0">
    <property type="entry name" value="HEAT REPEAT-CONTAINING PROTEIN 6"/>
    <property type="match status" value="1"/>
</dbReference>
<dbReference type="EnsemblMetazoa" id="XM_019906218.1">
    <property type="protein sequence ID" value="XP_019761777.1"/>
    <property type="gene ID" value="LOC109538827"/>
</dbReference>
<dbReference type="PANTHER" id="PTHR13366">
    <property type="entry name" value="MALARIA ANTIGEN-RELATED"/>
    <property type="match status" value="1"/>
</dbReference>
<proteinExistence type="predicted"/>
<evidence type="ECO:0000313" key="3">
    <source>
        <dbReference type="EnsemblMetazoa" id="XP_019761777.1"/>
    </source>
</evidence>
<protein>
    <recommendedName>
        <fullName evidence="1">HEAT repeat-containing protein 6</fullName>
    </recommendedName>
</protein>
<dbReference type="AlphaFoldDB" id="A0AAR5PLK3"/>
<sequence>MSSSQIIQLTGVVCGNTAEIFESLCLKLDKLLCGTNQAKSEAVFPTLDQLNCLNFSVPTIFNEVKACRLIHQFCTSLDHTDERLTQLCMQLITKLIVLQHIPVDGTTLNLSVRWCLQAATSPNKALVLDALLALEALVRKNGHNIPWLLDLIVQHAKEVIECDGSTQPQELLLVAVYKCLEASTDIPSDIEPSESLDQHFADCQTIFISHLCNNPAINSSVAANKLAETCLQGLNNLVHIQAASLQQELGLILGIVRSYMVCGIKGIEFSQPVKLTPTVLNLPQKNQKSAETTGGAKPRRRKYRFTKKKEKKVDNEVRFVVSSDRYNPATIRLDYNSDLGMANFSGMGLTTSDSDFSDANDARRVNLGHSCSCVRQAALALFCSIIKHEDAATVFTYWSSFMPESATADKHNLLSCCLLDPTSKGKVCALNVLLGLITRSKTYLASAESKEKTASFTSFSAMLGLTLIELNAKLCLSLSDRSVGVLTHALKCLAVLAQNTPYHRMAPGLITKIVRNVKPLVSFRDHRVQVTALVVLGSLLMNEPPLPETQRAIFKLEKEPEARPERPSLPAEDEEYFAQFSSDEEEPEAGTSDDSMSWLLHKCLRNLGVMFDNAPAKLPVLPVQLEALQVLSAMSRNYFETMMLMHLNYIVRALEMSLACQNEEVALHAARLIEFLGDAMGKVGEAAGTSQCLTFWPTLLNCSEKRLFQSENPVLRAVGCDCLASISPWIWKHLPRNKQVLCIMLLFDCSKDEQGAVRSAAARALSVCTLHQSLQEDEGFIVDATLAILENFQDTHPIGRLKTSWSLGCLSDSLVLIHSAGQGGIPDAILLRLLRASVEGLSDRNYKVQSNVGRTLGNLLQLLDEKRLEDPQIQKVGGQAIEALVQTCGTSGTQSKARWNACYALANALQNPALFERVGATNWQGTVFSTLGGLVVGCKNFKVRINAALALSAPRKREHYGTSFIPLWAALLQALDQSQTIEDLAEYKHRDQLVEQICLCLGHLATLLQKVDLSPLEDRLAPAADMLQMQVRRVLDRLVPEKSGDLVAATSAISVLESNGNIYSAAEQRVLACLKTVFVTQ</sequence>
<dbReference type="SUPFAM" id="SSF48371">
    <property type="entry name" value="ARM repeat"/>
    <property type="match status" value="1"/>
</dbReference>
<keyword evidence="4" id="KW-1185">Reference proteome</keyword>
<evidence type="ECO:0000313" key="4">
    <source>
        <dbReference type="Proteomes" id="UP000019118"/>
    </source>
</evidence>
<evidence type="ECO:0000256" key="1">
    <source>
        <dbReference type="ARBA" id="ARBA00015263"/>
    </source>
</evidence>
<dbReference type="InterPro" id="IPR052107">
    <property type="entry name" value="HEAT6"/>
</dbReference>
<evidence type="ECO:0000259" key="2">
    <source>
        <dbReference type="Pfam" id="PF13251"/>
    </source>
</evidence>
<dbReference type="InterPro" id="IPR011989">
    <property type="entry name" value="ARM-like"/>
</dbReference>
<dbReference type="Proteomes" id="UP000019118">
    <property type="component" value="Unassembled WGS sequence"/>
</dbReference>
<reference evidence="4" key="1">
    <citation type="journal article" date="2013" name="Genome Biol.">
        <title>Draft genome of the mountain pine beetle, Dendroctonus ponderosae Hopkins, a major forest pest.</title>
        <authorList>
            <person name="Keeling C.I."/>
            <person name="Yuen M.M."/>
            <person name="Liao N.Y."/>
            <person name="Docking T.R."/>
            <person name="Chan S.K."/>
            <person name="Taylor G.A."/>
            <person name="Palmquist D.L."/>
            <person name="Jackman S.D."/>
            <person name="Nguyen A."/>
            <person name="Li M."/>
            <person name="Henderson H."/>
            <person name="Janes J.K."/>
            <person name="Zhao Y."/>
            <person name="Pandoh P."/>
            <person name="Moore R."/>
            <person name="Sperling F.A."/>
            <person name="Huber D.P."/>
            <person name="Birol I."/>
            <person name="Jones S.J."/>
            <person name="Bohlmann J."/>
        </authorList>
    </citation>
    <scope>NUCLEOTIDE SEQUENCE</scope>
</reference>
<organism evidence="3 4">
    <name type="scientific">Dendroctonus ponderosae</name>
    <name type="common">Mountain pine beetle</name>
    <dbReference type="NCBI Taxonomy" id="77166"/>
    <lineage>
        <taxon>Eukaryota</taxon>
        <taxon>Metazoa</taxon>
        <taxon>Ecdysozoa</taxon>
        <taxon>Arthropoda</taxon>
        <taxon>Hexapoda</taxon>
        <taxon>Insecta</taxon>
        <taxon>Pterygota</taxon>
        <taxon>Neoptera</taxon>
        <taxon>Endopterygota</taxon>
        <taxon>Coleoptera</taxon>
        <taxon>Polyphaga</taxon>
        <taxon>Cucujiformia</taxon>
        <taxon>Curculionidae</taxon>
        <taxon>Scolytinae</taxon>
        <taxon>Dendroctonus</taxon>
    </lineage>
</organism>
<dbReference type="Gene3D" id="1.25.10.10">
    <property type="entry name" value="Leucine-rich Repeat Variant"/>
    <property type="match status" value="1"/>
</dbReference>
<name>A0AAR5PLK3_DENPD</name>
<dbReference type="InterPro" id="IPR025283">
    <property type="entry name" value="DUF4042"/>
</dbReference>
<reference evidence="3" key="2">
    <citation type="submission" date="2024-08" db="UniProtKB">
        <authorList>
            <consortium name="EnsemblMetazoa"/>
        </authorList>
    </citation>
    <scope>IDENTIFICATION</scope>
</reference>
<accession>A0AAR5PLK3</accession>
<feature type="domain" description="DUF4042" evidence="2">
    <location>
        <begin position="374"/>
        <end position="548"/>
    </location>
</feature>